<accession>A0A8J3R7I1</accession>
<dbReference type="AlphaFoldDB" id="A0A8J3R7I1"/>
<keyword evidence="2" id="KW-1185">Reference proteome</keyword>
<name>A0A8J3R7I1_9ACTN</name>
<sequence length="86" mass="9364">MRYAANALSPLNKVSRDLAKAAKTTKRLIVGHTYTTLGLWVMTCVSSESGYRGRVGPGYRLCQRMGPGASLPMSQFHAAEYIAGDR</sequence>
<dbReference type="Proteomes" id="UP000610966">
    <property type="component" value="Unassembled WGS sequence"/>
</dbReference>
<gene>
    <name evidence="1" type="ORF">Mth01_14840</name>
</gene>
<evidence type="ECO:0000313" key="2">
    <source>
        <dbReference type="Proteomes" id="UP000610966"/>
    </source>
</evidence>
<reference evidence="1" key="1">
    <citation type="submission" date="2021-01" db="EMBL/GenBank/DDBJ databases">
        <title>Whole genome shotgun sequence of Sphaerimonospora thailandensis NBRC 107569.</title>
        <authorList>
            <person name="Komaki H."/>
            <person name="Tamura T."/>
        </authorList>
    </citation>
    <scope>NUCLEOTIDE SEQUENCE</scope>
    <source>
        <strain evidence="1">NBRC 107569</strain>
    </source>
</reference>
<comment type="caution">
    <text evidence="1">The sequence shown here is derived from an EMBL/GenBank/DDBJ whole genome shotgun (WGS) entry which is preliminary data.</text>
</comment>
<organism evidence="1 2">
    <name type="scientific">Sphaerimonospora thailandensis</name>
    <dbReference type="NCBI Taxonomy" id="795644"/>
    <lineage>
        <taxon>Bacteria</taxon>
        <taxon>Bacillati</taxon>
        <taxon>Actinomycetota</taxon>
        <taxon>Actinomycetes</taxon>
        <taxon>Streptosporangiales</taxon>
        <taxon>Streptosporangiaceae</taxon>
        <taxon>Sphaerimonospora</taxon>
    </lineage>
</organism>
<proteinExistence type="predicted"/>
<dbReference type="EMBL" id="BOOG01000013">
    <property type="protein sequence ID" value="GIH69231.1"/>
    <property type="molecule type" value="Genomic_DNA"/>
</dbReference>
<protein>
    <submittedName>
        <fullName evidence="1">Uncharacterized protein</fullName>
    </submittedName>
</protein>
<evidence type="ECO:0000313" key="1">
    <source>
        <dbReference type="EMBL" id="GIH69231.1"/>
    </source>
</evidence>